<name>D1QQY4_9BACT</name>
<evidence type="ECO:0000313" key="7">
    <source>
        <dbReference type="EMBL" id="EFB32270.1"/>
    </source>
</evidence>
<evidence type="ECO:0000256" key="2">
    <source>
        <dbReference type="ARBA" id="ARBA00023125"/>
    </source>
</evidence>
<evidence type="ECO:0000256" key="3">
    <source>
        <dbReference type="ARBA" id="ARBA00023172"/>
    </source>
</evidence>
<keyword evidence="2 4" id="KW-0238">DNA-binding</keyword>
<protein>
    <submittedName>
        <fullName evidence="7">Site-specific recombinase, phage integrase family</fullName>
    </submittedName>
</protein>
<dbReference type="InterPro" id="IPR044068">
    <property type="entry name" value="CB"/>
</dbReference>
<evidence type="ECO:0000256" key="1">
    <source>
        <dbReference type="ARBA" id="ARBA00022908"/>
    </source>
</evidence>
<dbReference type="Proteomes" id="UP000004079">
    <property type="component" value="Unassembled WGS sequence"/>
</dbReference>
<evidence type="ECO:0000313" key="8">
    <source>
        <dbReference type="Proteomes" id="UP000004079"/>
    </source>
</evidence>
<dbReference type="PROSITE" id="PS51900">
    <property type="entry name" value="CB"/>
    <property type="match status" value="1"/>
</dbReference>
<dbReference type="SUPFAM" id="SSF56349">
    <property type="entry name" value="DNA breaking-rejoining enzymes"/>
    <property type="match status" value="1"/>
</dbReference>
<dbReference type="InterPro" id="IPR002104">
    <property type="entry name" value="Integrase_catalytic"/>
</dbReference>
<reference evidence="7 8" key="1">
    <citation type="submission" date="2009-11" db="EMBL/GenBank/DDBJ databases">
        <authorList>
            <person name="Weinstock G."/>
            <person name="Sodergren E."/>
            <person name="Clifton S."/>
            <person name="Fulton L."/>
            <person name="Fulton B."/>
            <person name="Courtney L."/>
            <person name="Fronick C."/>
            <person name="Harrison M."/>
            <person name="Strong C."/>
            <person name="Farmer C."/>
            <person name="Delahaunty K."/>
            <person name="Markovic C."/>
            <person name="Hall O."/>
            <person name="Minx P."/>
            <person name="Tomlinson C."/>
            <person name="Mitreva M."/>
            <person name="Nelson J."/>
            <person name="Hou S."/>
            <person name="Wollam A."/>
            <person name="Pepin K.H."/>
            <person name="Johnson M."/>
            <person name="Bhonagiri V."/>
            <person name="Nash W.E."/>
            <person name="Warren W."/>
            <person name="Chinwalla A."/>
            <person name="Mardis E.R."/>
            <person name="Wilson R.K."/>
        </authorList>
    </citation>
    <scope>NUCLEOTIDE SEQUENCE [LARGE SCALE GENOMIC DNA]</scope>
    <source>
        <strain evidence="7 8">F0302</strain>
    </source>
</reference>
<gene>
    <name evidence="7" type="ORF">HMPREF0971_01386</name>
</gene>
<dbReference type="InterPro" id="IPR010998">
    <property type="entry name" value="Integrase_recombinase_N"/>
</dbReference>
<dbReference type="GO" id="GO:0015074">
    <property type="term" value="P:DNA integration"/>
    <property type="evidence" value="ECO:0007669"/>
    <property type="project" value="UniProtKB-KW"/>
</dbReference>
<dbReference type="Gene3D" id="1.10.443.10">
    <property type="entry name" value="Intergrase catalytic core"/>
    <property type="match status" value="1"/>
</dbReference>
<keyword evidence="1" id="KW-0229">DNA integration</keyword>
<dbReference type="InterPro" id="IPR011010">
    <property type="entry name" value="DNA_brk_join_enz"/>
</dbReference>
<keyword evidence="3" id="KW-0233">DNA recombination</keyword>
<dbReference type="AlphaFoldDB" id="D1QQY4"/>
<dbReference type="GO" id="GO:0003677">
    <property type="term" value="F:DNA binding"/>
    <property type="evidence" value="ECO:0007669"/>
    <property type="project" value="UniProtKB-UniRule"/>
</dbReference>
<evidence type="ECO:0000256" key="4">
    <source>
        <dbReference type="PROSITE-ProRule" id="PRU01248"/>
    </source>
</evidence>
<sequence>MLDILYYIVTLFIINQCNMVTTFQKHLAKTNLAPNTITSYVWTVNYFFKHYKEVNKKNLLAYKGFLVESFKPQTVNLRLQAINKFLEYSKQEKLKVKFVKVQQKNFLENVISDADYKFLKTKLKADGYDEWYFIIWFMAATGARVSELLQIKAEHVQVGYLDLYSKGGKIRRLYIPKNLRTEANKWIKEKGLTSGYIFLNRFGNRITTRGIAQQLKYFAEKYGINRDVVYPHSFRHRFAKNFLDRFNDLALLADLMGHESIETTRIYLRRTASEQQKIVDKIVNW</sequence>
<accession>D1QQY4</accession>
<dbReference type="STRING" id="649760.HMPREF0971_01386"/>
<dbReference type="InterPro" id="IPR050090">
    <property type="entry name" value="Tyrosine_recombinase_XerCD"/>
</dbReference>
<dbReference type="HOGENOM" id="CLU_027562_9_2_10"/>
<dbReference type="GO" id="GO:0006310">
    <property type="term" value="P:DNA recombination"/>
    <property type="evidence" value="ECO:0007669"/>
    <property type="project" value="UniProtKB-KW"/>
</dbReference>
<feature type="domain" description="Tyr recombinase" evidence="5">
    <location>
        <begin position="106"/>
        <end position="280"/>
    </location>
</feature>
<comment type="caution">
    <text evidence="7">The sequence shown here is derived from an EMBL/GenBank/DDBJ whole genome shotgun (WGS) entry which is preliminary data.</text>
</comment>
<dbReference type="InterPro" id="IPR013762">
    <property type="entry name" value="Integrase-like_cat_sf"/>
</dbReference>
<evidence type="ECO:0000259" key="5">
    <source>
        <dbReference type="PROSITE" id="PS51898"/>
    </source>
</evidence>
<feature type="domain" description="Core-binding (CB)" evidence="6">
    <location>
        <begin position="14"/>
        <end position="90"/>
    </location>
</feature>
<dbReference type="PANTHER" id="PTHR30349:SF89">
    <property type="entry name" value="INTEGRASE_RECOMBINASE"/>
    <property type="match status" value="1"/>
</dbReference>
<dbReference type="PROSITE" id="PS51898">
    <property type="entry name" value="TYR_RECOMBINASE"/>
    <property type="match status" value="1"/>
</dbReference>
<dbReference type="Pfam" id="PF00589">
    <property type="entry name" value="Phage_integrase"/>
    <property type="match status" value="1"/>
</dbReference>
<organism evidence="7 8">
    <name type="scientific">Segatella oris F0302</name>
    <dbReference type="NCBI Taxonomy" id="649760"/>
    <lineage>
        <taxon>Bacteria</taxon>
        <taxon>Pseudomonadati</taxon>
        <taxon>Bacteroidota</taxon>
        <taxon>Bacteroidia</taxon>
        <taxon>Bacteroidales</taxon>
        <taxon>Prevotellaceae</taxon>
        <taxon>Segatella</taxon>
    </lineage>
</organism>
<evidence type="ECO:0000259" key="6">
    <source>
        <dbReference type="PROSITE" id="PS51900"/>
    </source>
</evidence>
<dbReference type="PANTHER" id="PTHR30349">
    <property type="entry name" value="PHAGE INTEGRASE-RELATED"/>
    <property type="match status" value="1"/>
</dbReference>
<dbReference type="EMBL" id="ACUZ02000024">
    <property type="protein sequence ID" value="EFB32270.1"/>
    <property type="molecule type" value="Genomic_DNA"/>
</dbReference>
<proteinExistence type="predicted"/>
<dbReference type="Gene3D" id="1.10.150.130">
    <property type="match status" value="1"/>
</dbReference>